<name>A0A0C2NC19_THEKT</name>
<evidence type="ECO:0000256" key="1">
    <source>
        <dbReference type="SAM" id="Phobius"/>
    </source>
</evidence>
<dbReference type="AlphaFoldDB" id="A0A0C2NC19"/>
<sequence length="469" mass="53555">MEKESVYQGPMNGDILKCHGKRSKKCNCLVYFVNQATWNGIKLAGPHEAHSFLENVRLKAEQLLYLQRPFDSQDTNGTDLMFTTKICRKSVSEQYVEFVRHIREQLLHHGLCEAACKKILLYTDDIYNRILKNEGENTNDANPAAKGKPRQKTILKTLDELKTVSCCQDNCTNKISQNQDYYQSLRDKARESRKMKRWAATALLNTPSRETANCEKFIMFVIGLCKATLKSVKENNDAQKDHLHDKNEEINIEKTDKNLATTSAIAKNSPVQMAKTSIRSTAASPKYKGTDTNAQAIPPSSLGCSNQVNTANHAKPSFHKSNKVKALHPKTLKNVEPRQRQFKDMTIQNDTINTYSYAVNDKLKNIFRVVLWLPILIVTILFSLIRWLVLLLIQIITGVIWSLTMFIIEIISDVILYLPILIIQIIFQVLLWLPMFLIRILFGVIRFLAMMIQATLQAVFFSEVGGHEY</sequence>
<organism evidence="2 4">
    <name type="scientific">Thelohanellus kitauei</name>
    <name type="common">Myxosporean</name>
    <dbReference type="NCBI Taxonomy" id="669202"/>
    <lineage>
        <taxon>Eukaryota</taxon>
        <taxon>Metazoa</taxon>
        <taxon>Cnidaria</taxon>
        <taxon>Myxozoa</taxon>
        <taxon>Myxosporea</taxon>
        <taxon>Bivalvulida</taxon>
        <taxon>Platysporina</taxon>
        <taxon>Myxobolidae</taxon>
        <taxon>Thelohanellus</taxon>
    </lineage>
</organism>
<dbReference type="EMBL" id="JWZT01000607">
    <property type="protein sequence ID" value="KII73895.1"/>
    <property type="molecule type" value="Genomic_DNA"/>
</dbReference>
<reference evidence="2 4" key="1">
    <citation type="journal article" date="2014" name="Genome Biol. Evol.">
        <title>The genome of the myxosporean Thelohanellus kitauei shows adaptations to nutrient acquisition within its fish host.</title>
        <authorList>
            <person name="Yang Y."/>
            <person name="Xiong J."/>
            <person name="Zhou Z."/>
            <person name="Huo F."/>
            <person name="Miao W."/>
            <person name="Ran C."/>
            <person name="Liu Y."/>
            <person name="Zhang J."/>
            <person name="Feng J."/>
            <person name="Wang M."/>
            <person name="Wang M."/>
            <person name="Wang L."/>
            <person name="Yao B."/>
        </authorList>
    </citation>
    <scope>NUCLEOTIDE SEQUENCE [LARGE SCALE GENOMIC DNA]</scope>
    <source>
        <strain evidence="2">Wuqing</strain>
    </source>
</reference>
<dbReference type="Proteomes" id="UP000031668">
    <property type="component" value="Unassembled WGS sequence"/>
</dbReference>
<protein>
    <submittedName>
        <fullName evidence="2">Uncharacterized protein</fullName>
    </submittedName>
</protein>
<gene>
    <name evidence="2" type="ORF">RF11_15596</name>
    <name evidence="3" type="ORF">RF11_15597</name>
</gene>
<keyword evidence="4" id="KW-1185">Reference proteome</keyword>
<keyword evidence="1" id="KW-0812">Transmembrane</keyword>
<feature type="transmembrane region" description="Helical" evidence="1">
    <location>
        <begin position="366"/>
        <end position="384"/>
    </location>
</feature>
<keyword evidence="1" id="KW-1133">Transmembrane helix</keyword>
<evidence type="ECO:0000313" key="2">
    <source>
        <dbReference type="EMBL" id="KII73895.1"/>
    </source>
</evidence>
<dbReference type="OrthoDB" id="10068017at2759"/>
<accession>A0A0C2NC19</accession>
<keyword evidence="1" id="KW-0472">Membrane</keyword>
<evidence type="ECO:0000313" key="4">
    <source>
        <dbReference type="Proteomes" id="UP000031668"/>
    </source>
</evidence>
<proteinExistence type="predicted"/>
<evidence type="ECO:0000313" key="3">
    <source>
        <dbReference type="EMBL" id="KII73896.1"/>
    </source>
</evidence>
<dbReference type="EMBL" id="JWZT01000607">
    <property type="protein sequence ID" value="KII73896.1"/>
    <property type="molecule type" value="Genomic_DNA"/>
</dbReference>
<comment type="caution">
    <text evidence="2">The sequence shown here is derived from an EMBL/GenBank/DDBJ whole genome shotgun (WGS) entry which is preliminary data.</text>
</comment>